<dbReference type="PROSITE" id="PS00211">
    <property type="entry name" value="ABC_TRANSPORTER_1"/>
    <property type="match status" value="1"/>
</dbReference>
<dbReference type="PANTHER" id="PTHR43335">
    <property type="entry name" value="ABC TRANSPORTER, ATP-BINDING PROTEIN"/>
    <property type="match status" value="1"/>
</dbReference>
<dbReference type="GO" id="GO:0005524">
    <property type="term" value="F:ATP binding"/>
    <property type="evidence" value="ECO:0007669"/>
    <property type="project" value="UniProtKB-KW"/>
</dbReference>
<evidence type="ECO:0000256" key="3">
    <source>
        <dbReference type="ARBA" id="ARBA00022741"/>
    </source>
</evidence>
<evidence type="ECO:0000256" key="4">
    <source>
        <dbReference type="ARBA" id="ARBA00022840"/>
    </source>
</evidence>
<dbReference type="InterPro" id="IPR017871">
    <property type="entry name" value="ABC_transporter-like_CS"/>
</dbReference>
<comment type="caution">
    <text evidence="6">The sequence shown here is derived from an EMBL/GenBank/DDBJ whole genome shotgun (WGS) entry which is preliminary data.</text>
</comment>
<dbReference type="Proteomes" id="UP000307768">
    <property type="component" value="Unassembled WGS sequence"/>
</dbReference>
<dbReference type="OrthoDB" id="9804819at2"/>
<dbReference type="SMART" id="SM00382">
    <property type="entry name" value="AAA"/>
    <property type="match status" value="1"/>
</dbReference>
<dbReference type="EMBL" id="VDFQ02000001">
    <property type="protein sequence ID" value="KAA1425388.1"/>
    <property type="molecule type" value="Genomic_DNA"/>
</dbReference>
<dbReference type="InterPro" id="IPR003593">
    <property type="entry name" value="AAA+_ATPase"/>
</dbReference>
<feature type="domain" description="ABC transporter" evidence="5">
    <location>
        <begin position="2"/>
        <end position="227"/>
    </location>
</feature>
<organism evidence="6 7">
    <name type="scientific">Mumia zhuanghuii</name>
    <dbReference type="NCBI Taxonomy" id="2585211"/>
    <lineage>
        <taxon>Bacteria</taxon>
        <taxon>Bacillati</taxon>
        <taxon>Actinomycetota</taxon>
        <taxon>Actinomycetes</taxon>
        <taxon>Propionibacteriales</taxon>
        <taxon>Nocardioidaceae</taxon>
        <taxon>Mumia</taxon>
    </lineage>
</organism>
<dbReference type="Pfam" id="PF00005">
    <property type="entry name" value="ABC_tran"/>
    <property type="match status" value="1"/>
</dbReference>
<dbReference type="GO" id="GO:0016887">
    <property type="term" value="F:ATP hydrolysis activity"/>
    <property type="evidence" value="ECO:0007669"/>
    <property type="project" value="InterPro"/>
</dbReference>
<sequence>MISVDHLTKTFGTVRAVDDLSFTVRPGVVTGFLGPNGAGKTTTLRMLLGLVAPTSGSATIDGRAYADIAQPGRVVGAALEAASFHPGRTALDHLRVFAPQVGVTDQRCREILDMVGLSEAAKRRVGGFSLGMRQRLALATTLLGDPQVLVLDEPANGLDPGGIRWLRELLRYFAGQGRTVLVSSHVLSEVQQTVDDVVIIAGGRLVHASPLADLAAMATRHVEVASPDESALRAALDGRGWAYAPSRDGVRGFEVEGVTAAEVGAAAFAAGVELHALTQQVVELEDVFLSLTGQAAGGAVETTEVAA</sequence>
<protein>
    <submittedName>
        <fullName evidence="6">ABC transporter ATP-binding protein</fullName>
    </submittedName>
</protein>
<dbReference type="CDD" id="cd03268">
    <property type="entry name" value="ABC_BcrA_bacitracin_resist"/>
    <property type="match status" value="1"/>
</dbReference>
<dbReference type="Gene3D" id="3.40.50.300">
    <property type="entry name" value="P-loop containing nucleotide triphosphate hydrolases"/>
    <property type="match status" value="1"/>
</dbReference>
<dbReference type="InterPro" id="IPR003439">
    <property type="entry name" value="ABC_transporter-like_ATP-bd"/>
</dbReference>
<evidence type="ECO:0000259" key="5">
    <source>
        <dbReference type="PROSITE" id="PS50893"/>
    </source>
</evidence>
<dbReference type="PROSITE" id="PS50893">
    <property type="entry name" value="ABC_TRANSPORTER_2"/>
    <property type="match status" value="1"/>
</dbReference>
<evidence type="ECO:0000313" key="6">
    <source>
        <dbReference type="EMBL" id="KAA1425388.1"/>
    </source>
</evidence>
<gene>
    <name evidence="6" type="ORF">FE697_005925</name>
</gene>
<comment type="similarity">
    <text evidence="1">Belongs to the ABC transporter superfamily.</text>
</comment>
<dbReference type="RefSeq" id="WP_149768563.1">
    <property type="nucleotide sequence ID" value="NZ_VDFQ02000001.1"/>
</dbReference>
<proteinExistence type="inferred from homology"/>
<keyword evidence="3" id="KW-0547">Nucleotide-binding</keyword>
<evidence type="ECO:0000256" key="1">
    <source>
        <dbReference type="ARBA" id="ARBA00005417"/>
    </source>
</evidence>
<name>A0A5Q6S4T4_9ACTN</name>
<dbReference type="InterPro" id="IPR027417">
    <property type="entry name" value="P-loop_NTPase"/>
</dbReference>
<dbReference type="PANTHER" id="PTHR43335:SF4">
    <property type="entry name" value="ABC TRANSPORTER, ATP-BINDING PROTEIN"/>
    <property type="match status" value="1"/>
</dbReference>
<reference evidence="6 7" key="1">
    <citation type="submission" date="2019-09" db="EMBL/GenBank/DDBJ databases">
        <title>Mumia zhuanghuii sp. nov. isolated from the intestinal contents of plateau pika (Ochotona curzoniae) in the Qinghai-Tibet plateau of China.</title>
        <authorList>
            <person name="Tian Z."/>
        </authorList>
    </citation>
    <scope>NUCLEOTIDE SEQUENCE [LARGE SCALE GENOMIC DNA]</scope>
    <source>
        <strain evidence="7">350</strain>
    </source>
</reference>
<keyword evidence="4 6" id="KW-0067">ATP-binding</keyword>
<accession>A0A5Q6S4T4</accession>
<evidence type="ECO:0000256" key="2">
    <source>
        <dbReference type="ARBA" id="ARBA00022448"/>
    </source>
</evidence>
<dbReference type="AlphaFoldDB" id="A0A5Q6S4T4"/>
<evidence type="ECO:0000313" key="7">
    <source>
        <dbReference type="Proteomes" id="UP000307768"/>
    </source>
</evidence>
<dbReference type="SUPFAM" id="SSF52540">
    <property type="entry name" value="P-loop containing nucleoside triphosphate hydrolases"/>
    <property type="match status" value="1"/>
</dbReference>
<keyword evidence="2" id="KW-0813">Transport</keyword>